<keyword evidence="6 7" id="KW-0472">Membrane</keyword>
<organism evidence="9 10">
    <name type="scientific">Cytobacillus dafuensis</name>
    <name type="common">Bacillus dafuensis</name>
    <dbReference type="NCBI Taxonomy" id="1742359"/>
    <lineage>
        <taxon>Bacteria</taxon>
        <taxon>Bacillati</taxon>
        <taxon>Bacillota</taxon>
        <taxon>Bacilli</taxon>
        <taxon>Bacillales</taxon>
        <taxon>Bacillaceae</taxon>
        <taxon>Cytobacillus</taxon>
    </lineage>
</organism>
<gene>
    <name evidence="9" type="ORF">FSZ17_02435</name>
</gene>
<keyword evidence="10" id="KW-1185">Reference proteome</keyword>
<dbReference type="RefSeq" id="WP_057775526.1">
    <property type="nucleotide sequence ID" value="NZ_CP042593.1"/>
</dbReference>
<evidence type="ECO:0000256" key="6">
    <source>
        <dbReference type="ARBA" id="ARBA00023136"/>
    </source>
</evidence>
<evidence type="ECO:0000256" key="2">
    <source>
        <dbReference type="ARBA" id="ARBA00010157"/>
    </source>
</evidence>
<evidence type="ECO:0000313" key="10">
    <source>
        <dbReference type="Proteomes" id="UP000321555"/>
    </source>
</evidence>
<evidence type="ECO:0000256" key="3">
    <source>
        <dbReference type="ARBA" id="ARBA00022475"/>
    </source>
</evidence>
<dbReference type="AlphaFoldDB" id="A0A5B8YZV8"/>
<dbReference type="PROSITE" id="PS50156">
    <property type="entry name" value="SSD"/>
    <property type="match status" value="1"/>
</dbReference>
<dbReference type="STRING" id="1742359.GCA_001439625_04328"/>
<dbReference type="Gene3D" id="1.20.1640.10">
    <property type="entry name" value="Multidrug efflux transporter AcrB transmembrane domain"/>
    <property type="match status" value="2"/>
</dbReference>
<feature type="transmembrane region" description="Helical" evidence="7">
    <location>
        <begin position="192"/>
        <end position="210"/>
    </location>
</feature>
<protein>
    <submittedName>
        <fullName evidence="9">MMPL family transporter</fullName>
    </submittedName>
</protein>
<feature type="transmembrane region" description="Helical" evidence="7">
    <location>
        <begin position="625"/>
        <end position="643"/>
    </location>
</feature>
<dbReference type="InterPro" id="IPR004869">
    <property type="entry name" value="MMPL_dom"/>
</dbReference>
<feature type="transmembrane region" description="Helical" evidence="7">
    <location>
        <begin position="293"/>
        <end position="316"/>
    </location>
</feature>
<feature type="transmembrane region" description="Helical" evidence="7">
    <location>
        <begin position="563"/>
        <end position="580"/>
    </location>
</feature>
<keyword evidence="3" id="KW-1003">Cell membrane</keyword>
<dbReference type="Pfam" id="PF03176">
    <property type="entry name" value="MMPL"/>
    <property type="match status" value="2"/>
</dbReference>
<dbReference type="InterPro" id="IPR000731">
    <property type="entry name" value="SSD"/>
</dbReference>
<reference evidence="10" key="1">
    <citation type="submission" date="2019-08" db="EMBL/GenBank/DDBJ databases">
        <authorList>
            <person name="Zheng X."/>
        </authorList>
    </citation>
    <scope>NUCLEOTIDE SEQUENCE [LARGE SCALE GENOMIC DNA]</scope>
    <source>
        <strain evidence="10">FJAT-25496</strain>
    </source>
</reference>
<evidence type="ECO:0000259" key="8">
    <source>
        <dbReference type="PROSITE" id="PS50156"/>
    </source>
</evidence>
<sequence length="740" mass="82440">MLKPFRKIVKFASSSKGAKFVILAWVLAVVLLSVIAPSAKDYKVNSGEGSVNENTPSEISNQIMKEQFPSTDGLPALLVFNREGGITDQDKEKINELSEWLSSDKKPDNILSALPFHALPPPVQKQMYSEDGSTLLINFLLDPNLESGEVLKIMDQIRDKVKDIGMDGMKFEITGPAGISADTISLFKSSDIILMVATVVLIFITLIVIYRSPLLAITPLIIAGIVYGIVDRILGLAGKYDWFTIDSSAVSIMLILLFAVLTDYSLFVFSRYREELKKHESKYASMQEAMHHVSEPIVFSGGTILLAMLTLFVTVFKPYNSFAPVFSVAVVVILVAGLTLIPSIFALMGRKAFWPFVPKVEKESKTKKGIWFKISNQVMRKPALLGSILLIVLLIGVFNFSSIQYSFNLLKSFPEDMPSRQGFELLEENYPAGQLAPVTVLLKSDKEFEINEEFFHQVNDLTQKLAGQSGVASVTPMISDEAMKDTRMLPRNYLSESNQTVRLQVILNSNPYEKEALDTVQKLRDSEEQLLKDSGFSTSEVNLHFAGQSAQQLDVKHMNDRDMIVLFSLVTVLLTVILGFQTRSILMPIIMMSTILLSYFSTLGFGWWIFKHLMGYDTISYRLPVYTFVFMVALGIDYNIMLVSRIREEATKLPWKEAVGKGVAVTGGVISSAGLILAATFAVLMTQPLQELFLFGFIMAMGILLDTFLIRGIFLPSILILTHGKSKKQLHQAEAEEQIS</sequence>
<dbReference type="InterPro" id="IPR050545">
    <property type="entry name" value="Mycobact_MmpL"/>
</dbReference>
<feature type="transmembrane region" description="Helical" evidence="7">
    <location>
        <begin position="589"/>
        <end position="610"/>
    </location>
</feature>
<feature type="transmembrane region" description="Helical" evidence="7">
    <location>
        <begin position="217"/>
        <end position="237"/>
    </location>
</feature>
<dbReference type="KEGG" id="bda:FSZ17_02435"/>
<name>A0A5B8YZV8_CYTDA</name>
<feature type="transmembrane region" description="Helical" evidence="7">
    <location>
        <begin position="322"/>
        <end position="347"/>
    </location>
</feature>
<feature type="transmembrane region" description="Helical" evidence="7">
    <location>
        <begin position="692"/>
        <end position="721"/>
    </location>
</feature>
<comment type="subcellular location">
    <subcellularLocation>
        <location evidence="1">Cell membrane</location>
        <topology evidence="1">Multi-pass membrane protein</topology>
    </subcellularLocation>
</comment>
<feature type="transmembrane region" description="Helical" evidence="7">
    <location>
        <begin position="20"/>
        <end position="39"/>
    </location>
</feature>
<dbReference type="PANTHER" id="PTHR33406">
    <property type="entry name" value="MEMBRANE PROTEIN MJ1562-RELATED"/>
    <property type="match status" value="1"/>
</dbReference>
<feature type="transmembrane region" description="Helical" evidence="7">
    <location>
        <begin position="249"/>
        <end position="272"/>
    </location>
</feature>
<feature type="domain" description="SSD" evidence="8">
    <location>
        <begin position="612"/>
        <end position="720"/>
    </location>
</feature>
<comment type="similarity">
    <text evidence="2">Belongs to the resistance-nodulation-cell division (RND) (TC 2.A.6) family. MmpL subfamily.</text>
</comment>
<feature type="transmembrane region" description="Helical" evidence="7">
    <location>
        <begin position="383"/>
        <end position="407"/>
    </location>
</feature>
<evidence type="ECO:0000313" key="9">
    <source>
        <dbReference type="EMBL" id="QED46230.1"/>
    </source>
</evidence>
<dbReference type="GO" id="GO:0005886">
    <property type="term" value="C:plasma membrane"/>
    <property type="evidence" value="ECO:0007669"/>
    <property type="project" value="UniProtKB-SubCell"/>
</dbReference>
<accession>A0A5B8YZV8</accession>
<feature type="transmembrane region" description="Helical" evidence="7">
    <location>
        <begin position="663"/>
        <end position="686"/>
    </location>
</feature>
<evidence type="ECO:0000256" key="5">
    <source>
        <dbReference type="ARBA" id="ARBA00022989"/>
    </source>
</evidence>
<dbReference type="PANTHER" id="PTHR33406:SF6">
    <property type="entry name" value="MEMBRANE PROTEIN YDGH-RELATED"/>
    <property type="match status" value="1"/>
</dbReference>
<keyword evidence="4 7" id="KW-0812">Transmembrane</keyword>
<evidence type="ECO:0000256" key="4">
    <source>
        <dbReference type="ARBA" id="ARBA00022692"/>
    </source>
</evidence>
<dbReference type="OrthoDB" id="2365435at2"/>
<dbReference type="Proteomes" id="UP000321555">
    <property type="component" value="Chromosome"/>
</dbReference>
<dbReference type="SUPFAM" id="SSF82866">
    <property type="entry name" value="Multidrug efflux transporter AcrB transmembrane domain"/>
    <property type="match status" value="2"/>
</dbReference>
<dbReference type="EMBL" id="CP042593">
    <property type="protein sequence ID" value="QED46230.1"/>
    <property type="molecule type" value="Genomic_DNA"/>
</dbReference>
<evidence type="ECO:0000256" key="7">
    <source>
        <dbReference type="SAM" id="Phobius"/>
    </source>
</evidence>
<proteinExistence type="inferred from homology"/>
<evidence type="ECO:0000256" key="1">
    <source>
        <dbReference type="ARBA" id="ARBA00004651"/>
    </source>
</evidence>
<keyword evidence="5 7" id="KW-1133">Transmembrane helix</keyword>